<keyword evidence="3" id="KW-1185">Reference proteome</keyword>
<dbReference type="PROSITE" id="PS51186">
    <property type="entry name" value="GNAT"/>
    <property type="match status" value="1"/>
</dbReference>
<evidence type="ECO:0000313" key="2">
    <source>
        <dbReference type="EnsemblMetazoa" id="AEPI014464-PA"/>
    </source>
</evidence>
<dbReference type="Proteomes" id="UP000075885">
    <property type="component" value="Unassembled WGS sequence"/>
</dbReference>
<reference evidence="3" key="1">
    <citation type="submission" date="2013-03" db="EMBL/GenBank/DDBJ databases">
        <title>The Genome Sequence of Anopheles epiroticus epiroticus2.</title>
        <authorList>
            <consortium name="The Broad Institute Genomics Platform"/>
            <person name="Neafsey D.E."/>
            <person name="Howell P."/>
            <person name="Walker B."/>
            <person name="Young S.K."/>
            <person name="Zeng Q."/>
            <person name="Gargeya S."/>
            <person name="Fitzgerald M."/>
            <person name="Haas B."/>
            <person name="Abouelleil A."/>
            <person name="Allen A.W."/>
            <person name="Alvarado L."/>
            <person name="Arachchi H.M."/>
            <person name="Berlin A.M."/>
            <person name="Chapman S.B."/>
            <person name="Gainer-Dewar J."/>
            <person name="Goldberg J."/>
            <person name="Griggs A."/>
            <person name="Gujja S."/>
            <person name="Hansen M."/>
            <person name="Howarth C."/>
            <person name="Imamovic A."/>
            <person name="Ireland A."/>
            <person name="Larimer J."/>
            <person name="McCowan C."/>
            <person name="Murphy C."/>
            <person name="Pearson M."/>
            <person name="Poon T.W."/>
            <person name="Priest M."/>
            <person name="Roberts A."/>
            <person name="Saif S."/>
            <person name="Shea T."/>
            <person name="Sisk P."/>
            <person name="Sykes S."/>
            <person name="Wortman J."/>
            <person name="Nusbaum C."/>
            <person name="Birren B."/>
        </authorList>
    </citation>
    <scope>NUCLEOTIDE SEQUENCE [LARGE SCALE GENOMIC DNA]</scope>
    <source>
        <strain evidence="3">Epiroticus2</strain>
    </source>
</reference>
<name>A0A182PYS2_9DIPT</name>
<protein>
    <recommendedName>
        <fullName evidence="1">N-acetyltransferase domain-containing protein</fullName>
    </recommendedName>
</protein>
<dbReference type="EnsemblMetazoa" id="AEPI014464-RA">
    <property type="protein sequence ID" value="AEPI014464-PA"/>
    <property type="gene ID" value="AEPI014464"/>
</dbReference>
<dbReference type="InterPro" id="IPR013653">
    <property type="entry name" value="GCN5-like_dom"/>
</dbReference>
<dbReference type="PANTHER" id="PTHR20958">
    <property type="entry name" value="GLYCINE N-ACYLTRANSFERASE-LIKE PROTEIN"/>
    <property type="match status" value="1"/>
</dbReference>
<dbReference type="SUPFAM" id="SSF55729">
    <property type="entry name" value="Acyl-CoA N-acyltransferases (Nat)"/>
    <property type="match status" value="1"/>
</dbReference>
<dbReference type="STRING" id="199890.A0A182PYS2"/>
<dbReference type="InterPro" id="IPR000182">
    <property type="entry name" value="GNAT_dom"/>
</dbReference>
<evidence type="ECO:0000259" key="1">
    <source>
        <dbReference type="PROSITE" id="PS51186"/>
    </source>
</evidence>
<dbReference type="Pfam" id="PF18713">
    <property type="entry name" value="DUF5645"/>
    <property type="match status" value="1"/>
</dbReference>
<dbReference type="InterPro" id="IPR053225">
    <property type="entry name" value="Acyl-CoA_N-acyltransferase"/>
</dbReference>
<dbReference type="VEuPathDB" id="VectorBase:AEPI014464"/>
<proteinExistence type="predicted"/>
<dbReference type="PANTHER" id="PTHR20958:SF6">
    <property type="entry name" value="GLYCINE N-ACYLTRANSFERASE-LIKE PROTEIN"/>
    <property type="match status" value="1"/>
</dbReference>
<dbReference type="AlphaFoldDB" id="A0A182PYS2"/>
<feature type="domain" description="N-acetyltransferase" evidence="1">
    <location>
        <begin position="167"/>
        <end position="293"/>
    </location>
</feature>
<dbReference type="GO" id="GO:0016747">
    <property type="term" value="F:acyltransferase activity, transferring groups other than amino-acyl groups"/>
    <property type="evidence" value="ECO:0007669"/>
    <property type="project" value="InterPro"/>
</dbReference>
<sequence length="293" mass="33900">MDSVNEPLRPASIEEIEQLIRIYEQNIPQTLQYVLILQNVLRISTTIHGDELEEASHRVRKTVYIPKDGNFHKFATFLAISCDEDLYIMAHSLQSPPDELTGAIKRTSYIKWNLKPVFVIGGAKETWDQINQMAIMFNLTIDTEDFINYWMSQEEASKLTIVIPNDVQLKQLEKQHGKQLNEWWPYSYKTSQRYIESAIQYNGGLGFFDKITDNLVACVFKNDLDGIAHLYTVPERTNKGYGSTLAKAMSRFIAIEHKQQVQTFISPNNKKSIRLFEKLGFSAINRIQWLVMN</sequence>
<reference evidence="2" key="2">
    <citation type="submission" date="2020-05" db="UniProtKB">
        <authorList>
            <consortium name="EnsemblMetazoa"/>
        </authorList>
    </citation>
    <scope>IDENTIFICATION</scope>
    <source>
        <strain evidence="2">Epiroticus2</strain>
    </source>
</reference>
<dbReference type="Pfam" id="PF08445">
    <property type="entry name" value="FR47"/>
    <property type="match status" value="1"/>
</dbReference>
<evidence type="ECO:0000313" key="3">
    <source>
        <dbReference type="Proteomes" id="UP000075885"/>
    </source>
</evidence>
<organism evidence="2 3">
    <name type="scientific">Anopheles epiroticus</name>
    <dbReference type="NCBI Taxonomy" id="199890"/>
    <lineage>
        <taxon>Eukaryota</taxon>
        <taxon>Metazoa</taxon>
        <taxon>Ecdysozoa</taxon>
        <taxon>Arthropoda</taxon>
        <taxon>Hexapoda</taxon>
        <taxon>Insecta</taxon>
        <taxon>Pterygota</taxon>
        <taxon>Neoptera</taxon>
        <taxon>Endopterygota</taxon>
        <taxon>Diptera</taxon>
        <taxon>Nematocera</taxon>
        <taxon>Culicoidea</taxon>
        <taxon>Culicidae</taxon>
        <taxon>Anophelinae</taxon>
        <taxon>Anopheles</taxon>
    </lineage>
</organism>
<dbReference type="Gene3D" id="3.40.630.30">
    <property type="match status" value="2"/>
</dbReference>
<dbReference type="InterPro" id="IPR041506">
    <property type="entry name" value="DUF5645"/>
</dbReference>
<accession>A0A182PYS2</accession>
<dbReference type="InterPro" id="IPR016181">
    <property type="entry name" value="Acyl_CoA_acyltransferase"/>
</dbReference>